<evidence type="ECO:0000256" key="1">
    <source>
        <dbReference type="ARBA" id="ARBA00004141"/>
    </source>
</evidence>
<evidence type="ECO:0000313" key="7">
    <source>
        <dbReference type="Proteomes" id="UP000070501"/>
    </source>
</evidence>
<name>A0A136J6Q3_9PEZI</name>
<feature type="transmembrane region" description="Helical" evidence="5">
    <location>
        <begin position="80"/>
        <end position="102"/>
    </location>
</feature>
<dbReference type="GO" id="GO:0004364">
    <property type="term" value="F:glutathione transferase activity"/>
    <property type="evidence" value="ECO:0007669"/>
    <property type="project" value="TreeGrafter"/>
</dbReference>
<dbReference type="InterPro" id="IPR001129">
    <property type="entry name" value="Membr-assoc_MAPEG"/>
</dbReference>
<gene>
    <name evidence="6" type="ORF">Micbo1qcDRAFT_160661</name>
</gene>
<dbReference type="STRING" id="196109.A0A136J6Q3"/>
<evidence type="ECO:0000256" key="4">
    <source>
        <dbReference type="ARBA" id="ARBA00023136"/>
    </source>
</evidence>
<dbReference type="GO" id="GO:0016020">
    <property type="term" value="C:membrane"/>
    <property type="evidence" value="ECO:0007669"/>
    <property type="project" value="UniProtKB-SubCell"/>
</dbReference>
<dbReference type="AlphaFoldDB" id="A0A136J6Q3"/>
<keyword evidence="4 5" id="KW-0472">Membrane</keyword>
<evidence type="ECO:0000256" key="3">
    <source>
        <dbReference type="ARBA" id="ARBA00022989"/>
    </source>
</evidence>
<dbReference type="InParanoid" id="A0A136J6Q3"/>
<keyword evidence="3 5" id="KW-1133">Transmembrane helix</keyword>
<dbReference type="GO" id="GO:0004602">
    <property type="term" value="F:glutathione peroxidase activity"/>
    <property type="evidence" value="ECO:0007669"/>
    <property type="project" value="TreeGrafter"/>
</dbReference>
<organism evidence="6 7">
    <name type="scientific">Microdochium bolleyi</name>
    <dbReference type="NCBI Taxonomy" id="196109"/>
    <lineage>
        <taxon>Eukaryota</taxon>
        <taxon>Fungi</taxon>
        <taxon>Dikarya</taxon>
        <taxon>Ascomycota</taxon>
        <taxon>Pezizomycotina</taxon>
        <taxon>Sordariomycetes</taxon>
        <taxon>Xylariomycetidae</taxon>
        <taxon>Xylariales</taxon>
        <taxon>Microdochiaceae</taxon>
        <taxon>Microdochium</taxon>
    </lineage>
</organism>
<evidence type="ECO:0000256" key="2">
    <source>
        <dbReference type="ARBA" id="ARBA00022692"/>
    </source>
</evidence>
<evidence type="ECO:0000313" key="6">
    <source>
        <dbReference type="EMBL" id="KXJ92832.1"/>
    </source>
</evidence>
<keyword evidence="2 5" id="KW-0812">Transmembrane</keyword>
<dbReference type="Gene3D" id="1.20.120.550">
    <property type="entry name" value="Membrane associated eicosanoid/glutathione metabolism-like domain"/>
    <property type="match status" value="1"/>
</dbReference>
<dbReference type="SUPFAM" id="SSF161084">
    <property type="entry name" value="MAPEG domain-like"/>
    <property type="match status" value="1"/>
</dbReference>
<dbReference type="PANTHER" id="PTHR10250">
    <property type="entry name" value="MICROSOMAL GLUTATHIONE S-TRANSFERASE"/>
    <property type="match status" value="1"/>
</dbReference>
<comment type="subcellular location">
    <subcellularLocation>
        <location evidence="1">Membrane</location>
        <topology evidence="1">Multi-pass membrane protein</topology>
    </subcellularLocation>
</comment>
<dbReference type="PANTHER" id="PTHR10250:SF26">
    <property type="entry name" value="GLUTATHIONE S-TRANSFERASE 3, MITOCHONDRIAL"/>
    <property type="match status" value="1"/>
</dbReference>
<dbReference type="GO" id="GO:0005783">
    <property type="term" value="C:endoplasmic reticulum"/>
    <property type="evidence" value="ECO:0007669"/>
    <property type="project" value="TreeGrafter"/>
</dbReference>
<proteinExistence type="predicted"/>
<dbReference type="GO" id="GO:0005635">
    <property type="term" value="C:nuclear envelope"/>
    <property type="evidence" value="ECO:0007669"/>
    <property type="project" value="TreeGrafter"/>
</dbReference>
<feature type="transmembrane region" description="Helical" evidence="5">
    <location>
        <begin position="122"/>
        <end position="144"/>
    </location>
</feature>
<dbReference type="Pfam" id="PF01124">
    <property type="entry name" value="MAPEG"/>
    <property type="match status" value="1"/>
</dbReference>
<accession>A0A136J6Q3</accession>
<evidence type="ECO:0000256" key="5">
    <source>
        <dbReference type="SAM" id="Phobius"/>
    </source>
</evidence>
<dbReference type="InterPro" id="IPR050997">
    <property type="entry name" value="MAPEG"/>
</dbReference>
<keyword evidence="7" id="KW-1185">Reference proteome</keyword>
<sequence>MATLTLQLPAEYGYVLAAATSSLFINVMHFVLTGDARKRAKIPYPNAYATAEQAAKDPAAYRFNCAQRAHANYTENLTPFLGALLIAGLSYPVYAAGLGATWTTGRAVYALGYTGAGPKGRVVGSVVSSLSGFVLLGMSVASAIKFLPL</sequence>
<evidence type="ECO:0008006" key="8">
    <source>
        <dbReference type="Google" id="ProtNLM"/>
    </source>
</evidence>
<dbReference type="OrthoDB" id="410651at2759"/>
<feature type="transmembrane region" description="Helical" evidence="5">
    <location>
        <begin position="12"/>
        <end position="32"/>
    </location>
</feature>
<dbReference type="Proteomes" id="UP000070501">
    <property type="component" value="Unassembled WGS sequence"/>
</dbReference>
<protein>
    <recommendedName>
        <fullName evidence="8">Microsomal glutathione S-transferase 3</fullName>
    </recommendedName>
</protein>
<dbReference type="InterPro" id="IPR023352">
    <property type="entry name" value="MAPEG-like_dom_sf"/>
</dbReference>
<reference evidence="7" key="1">
    <citation type="submission" date="2016-02" db="EMBL/GenBank/DDBJ databases">
        <title>Draft genome sequence of Microdochium bolleyi, a fungal endophyte of beachgrass.</title>
        <authorList>
            <consortium name="DOE Joint Genome Institute"/>
            <person name="David A.S."/>
            <person name="May G."/>
            <person name="Haridas S."/>
            <person name="Lim J."/>
            <person name="Wang M."/>
            <person name="Labutti K."/>
            <person name="Lipzen A."/>
            <person name="Barry K."/>
            <person name="Grigoriev I.V."/>
        </authorList>
    </citation>
    <scope>NUCLEOTIDE SEQUENCE [LARGE SCALE GENOMIC DNA]</scope>
    <source>
        <strain evidence="7">J235TASD1</strain>
    </source>
</reference>
<dbReference type="EMBL" id="KQ964248">
    <property type="protein sequence ID" value="KXJ92832.1"/>
    <property type="molecule type" value="Genomic_DNA"/>
</dbReference>